<keyword evidence="3" id="KW-1185">Reference proteome</keyword>
<dbReference type="AlphaFoldDB" id="A0A4Y2M517"/>
<dbReference type="EMBL" id="BGPR01202718">
    <property type="protein sequence ID" value="GBN22223.1"/>
    <property type="molecule type" value="Genomic_DNA"/>
</dbReference>
<protein>
    <submittedName>
        <fullName evidence="1">Uncharacterized protein</fullName>
    </submittedName>
</protein>
<comment type="caution">
    <text evidence="1">The sequence shown here is derived from an EMBL/GenBank/DDBJ whole genome shotgun (WGS) entry which is preliminary data.</text>
</comment>
<reference evidence="1 3" key="1">
    <citation type="journal article" date="2019" name="Sci. Rep.">
        <title>Orb-weaving spider Araneus ventricosus genome elucidates the spidroin gene catalogue.</title>
        <authorList>
            <person name="Kono N."/>
            <person name="Nakamura H."/>
            <person name="Ohtoshi R."/>
            <person name="Moran D.A.P."/>
            <person name="Shinohara A."/>
            <person name="Yoshida Y."/>
            <person name="Fujiwara M."/>
            <person name="Mori M."/>
            <person name="Tomita M."/>
            <person name="Arakawa K."/>
        </authorList>
    </citation>
    <scope>NUCLEOTIDE SEQUENCE [LARGE SCALE GENOMIC DNA]</scope>
</reference>
<evidence type="ECO:0000313" key="1">
    <source>
        <dbReference type="EMBL" id="GBN22168.1"/>
    </source>
</evidence>
<organism evidence="1 3">
    <name type="scientific">Araneus ventricosus</name>
    <name type="common">Orbweaver spider</name>
    <name type="synonym">Epeira ventricosa</name>
    <dbReference type="NCBI Taxonomy" id="182803"/>
    <lineage>
        <taxon>Eukaryota</taxon>
        <taxon>Metazoa</taxon>
        <taxon>Ecdysozoa</taxon>
        <taxon>Arthropoda</taxon>
        <taxon>Chelicerata</taxon>
        <taxon>Arachnida</taxon>
        <taxon>Araneae</taxon>
        <taxon>Araneomorphae</taxon>
        <taxon>Entelegynae</taxon>
        <taxon>Araneoidea</taxon>
        <taxon>Araneidae</taxon>
        <taxon>Araneus</taxon>
    </lineage>
</organism>
<sequence>MKWNTHLLKMFTEHKRRQRSCPPPNLPVILHTWGFRTVIDIASV</sequence>
<proteinExistence type="predicted"/>
<dbReference type="Proteomes" id="UP000499080">
    <property type="component" value="Unassembled WGS sequence"/>
</dbReference>
<evidence type="ECO:0000313" key="2">
    <source>
        <dbReference type="EMBL" id="GBN22223.1"/>
    </source>
</evidence>
<evidence type="ECO:0000313" key="3">
    <source>
        <dbReference type="Proteomes" id="UP000499080"/>
    </source>
</evidence>
<feature type="non-terminal residue" evidence="1">
    <location>
        <position position="44"/>
    </location>
</feature>
<accession>A0A4Y2M517</accession>
<gene>
    <name evidence="1" type="ORF">AVEN_249170_1</name>
    <name evidence="2" type="ORF">AVEN_78830_1</name>
</gene>
<name>A0A4Y2M517_ARAVE</name>
<dbReference type="EMBL" id="BGPR01202699">
    <property type="protein sequence ID" value="GBN22168.1"/>
    <property type="molecule type" value="Genomic_DNA"/>
</dbReference>